<dbReference type="AlphaFoldDB" id="A0AAX7SFE9"/>
<reference evidence="13 14" key="1">
    <citation type="submission" date="2018-05" db="EMBL/GenBank/DDBJ databases">
        <authorList>
            <person name="Datahose"/>
        </authorList>
    </citation>
    <scope>NUCLEOTIDE SEQUENCE</scope>
</reference>
<keyword evidence="9" id="KW-0393">Immunoglobulin domain</keyword>
<evidence type="ECO:0000256" key="3">
    <source>
        <dbReference type="ARBA" id="ARBA00022692"/>
    </source>
</evidence>
<dbReference type="GeneID" id="113036034"/>
<dbReference type="SMART" id="SM00409">
    <property type="entry name" value="IG"/>
    <property type="match status" value="1"/>
</dbReference>
<dbReference type="RefSeq" id="XP_026047838.1">
    <property type="nucleotide sequence ID" value="XM_026192053.1"/>
</dbReference>
<dbReference type="GO" id="GO:0098609">
    <property type="term" value="P:cell-cell adhesion"/>
    <property type="evidence" value="ECO:0007669"/>
    <property type="project" value="TreeGrafter"/>
</dbReference>
<accession>A0AAX7SFE9</accession>
<evidence type="ECO:0000256" key="10">
    <source>
        <dbReference type="SAM" id="MobiDB-lite"/>
    </source>
</evidence>
<dbReference type="Gene3D" id="2.60.40.10">
    <property type="entry name" value="Immunoglobulins"/>
    <property type="match status" value="1"/>
</dbReference>
<keyword evidence="6 11" id="KW-0472">Membrane</keyword>
<evidence type="ECO:0000256" key="5">
    <source>
        <dbReference type="ARBA" id="ARBA00022989"/>
    </source>
</evidence>
<dbReference type="GO" id="GO:0005886">
    <property type="term" value="C:plasma membrane"/>
    <property type="evidence" value="ECO:0007669"/>
    <property type="project" value="TreeGrafter"/>
</dbReference>
<reference evidence="13" key="4">
    <citation type="submission" date="2025-09" db="UniProtKB">
        <authorList>
            <consortium name="Ensembl"/>
        </authorList>
    </citation>
    <scope>IDENTIFICATION</scope>
</reference>
<comment type="similarity">
    <text evidence="2">Belongs to the myelin P0 protein family.</text>
</comment>
<feature type="compositionally biased region" description="Basic and acidic residues" evidence="10">
    <location>
        <begin position="1"/>
        <end position="10"/>
    </location>
</feature>
<dbReference type="InterPro" id="IPR003599">
    <property type="entry name" value="Ig_sub"/>
</dbReference>
<dbReference type="InterPro" id="IPR007110">
    <property type="entry name" value="Ig-like_dom"/>
</dbReference>
<dbReference type="InterPro" id="IPR036179">
    <property type="entry name" value="Ig-like_dom_sf"/>
</dbReference>
<feature type="region of interest" description="Disordered" evidence="10">
    <location>
        <begin position="248"/>
        <end position="319"/>
    </location>
</feature>
<sequence>MWREGAKNELRGGSGQLGRVFGRRGAGEESPRLHDSIPLQRASTDLYRVSVVRLTATGRFLTVHPMCVKGLYVFTVLSGLAASGMLQVSGMRIYTSEEVEAVNGTDVRLRCTFESSSPIKPDDVVITWSFRPLKGGPRQSVFYYQRKPFLPQEGLFRKCISWAGDIMGSDASIIIREVKFIYNGTYICQVKNPPDVHGPDGEIKLRVVETASFSGLLLLAFAIAAAISGIVILLLIIASCRRCKRRRQRELEGNEEAPRKERKDPTACHPSRAVHLFLSETSIEIDSSDGMISDPSTRDSSSSEEEGPSSDDDGGDDSD</sequence>
<evidence type="ECO:0000256" key="4">
    <source>
        <dbReference type="ARBA" id="ARBA00022729"/>
    </source>
</evidence>
<evidence type="ECO:0000256" key="11">
    <source>
        <dbReference type="SAM" id="Phobius"/>
    </source>
</evidence>
<feature type="compositionally biased region" description="Acidic residues" evidence="10">
    <location>
        <begin position="302"/>
        <end position="319"/>
    </location>
</feature>
<keyword evidence="4" id="KW-0732">Signal</keyword>
<dbReference type="InterPro" id="IPR013783">
    <property type="entry name" value="Ig-like_fold"/>
</dbReference>
<dbReference type="InterPro" id="IPR013106">
    <property type="entry name" value="Ig_V-set"/>
</dbReference>
<evidence type="ECO:0000256" key="9">
    <source>
        <dbReference type="ARBA" id="ARBA00023319"/>
    </source>
</evidence>
<comment type="subcellular location">
    <subcellularLocation>
        <location evidence="1">Membrane</location>
        <topology evidence="1">Single-pass type I membrane protein</topology>
    </subcellularLocation>
</comment>
<reference evidence="14" key="2">
    <citation type="submission" date="2023-03" db="EMBL/GenBank/DDBJ databases">
        <authorList>
            <consortium name="Wellcome Sanger Institute Data Sharing"/>
        </authorList>
    </citation>
    <scope>NUCLEOTIDE SEQUENCE [LARGE SCALE GENOMIC DNA]</scope>
</reference>
<keyword evidence="7" id="KW-1015">Disulfide bond</keyword>
<proteinExistence type="inferred from homology"/>
<keyword evidence="14" id="KW-1185">Reference proteome</keyword>
<keyword evidence="3 11" id="KW-0812">Transmembrane</keyword>
<keyword evidence="8" id="KW-0325">Glycoprotein</keyword>
<feature type="domain" description="Ig-like" evidence="12">
    <location>
        <begin position="89"/>
        <end position="206"/>
    </location>
</feature>
<evidence type="ECO:0000256" key="2">
    <source>
        <dbReference type="ARBA" id="ARBA00007180"/>
    </source>
</evidence>
<feature type="compositionally biased region" description="Basic and acidic residues" evidence="10">
    <location>
        <begin position="25"/>
        <end position="35"/>
    </location>
</feature>
<dbReference type="PANTHER" id="PTHR13869:SF21">
    <property type="entry name" value="MYELIN PROTEIN ZERO-LIKE PROTEIN 2"/>
    <property type="match status" value="1"/>
</dbReference>
<organism evidence="13 14">
    <name type="scientific">Astatotilapia calliptera</name>
    <name type="common">Eastern happy</name>
    <name type="synonym">Chromis callipterus</name>
    <dbReference type="NCBI Taxonomy" id="8154"/>
    <lineage>
        <taxon>Eukaryota</taxon>
        <taxon>Metazoa</taxon>
        <taxon>Chordata</taxon>
        <taxon>Craniata</taxon>
        <taxon>Vertebrata</taxon>
        <taxon>Euteleostomi</taxon>
        <taxon>Actinopterygii</taxon>
        <taxon>Neopterygii</taxon>
        <taxon>Teleostei</taxon>
        <taxon>Neoteleostei</taxon>
        <taxon>Acanthomorphata</taxon>
        <taxon>Ovalentaria</taxon>
        <taxon>Cichlomorphae</taxon>
        <taxon>Cichliformes</taxon>
        <taxon>Cichlidae</taxon>
        <taxon>African cichlids</taxon>
        <taxon>Pseudocrenilabrinae</taxon>
        <taxon>Haplochromini</taxon>
        <taxon>Astatotilapia</taxon>
    </lineage>
</organism>
<keyword evidence="5 11" id="KW-1133">Transmembrane helix</keyword>
<protein>
    <submittedName>
        <fullName evidence="13">Myelin protein zero like 3</fullName>
    </submittedName>
</protein>
<evidence type="ECO:0000256" key="8">
    <source>
        <dbReference type="ARBA" id="ARBA00023180"/>
    </source>
</evidence>
<evidence type="ECO:0000256" key="1">
    <source>
        <dbReference type="ARBA" id="ARBA00004479"/>
    </source>
</evidence>
<dbReference type="PANTHER" id="PTHR13869">
    <property type="entry name" value="MYELIN P0 RELATED"/>
    <property type="match status" value="1"/>
</dbReference>
<dbReference type="FunFam" id="2.60.40.10:FF:000193">
    <property type="entry name" value="Myelin protein zero-like 1 like"/>
    <property type="match status" value="1"/>
</dbReference>
<dbReference type="PRINTS" id="PR00213">
    <property type="entry name" value="MYELINP0"/>
</dbReference>
<evidence type="ECO:0000256" key="7">
    <source>
        <dbReference type="ARBA" id="ARBA00023157"/>
    </source>
</evidence>
<evidence type="ECO:0000313" key="14">
    <source>
        <dbReference type="Proteomes" id="UP000265100"/>
    </source>
</evidence>
<dbReference type="PROSITE" id="PS50835">
    <property type="entry name" value="IG_LIKE"/>
    <property type="match status" value="1"/>
</dbReference>
<dbReference type="InterPro" id="IPR000920">
    <property type="entry name" value="Myelin_P0-rel"/>
</dbReference>
<dbReference type="GeneTree" id="ENSGT01030000234556"/>
<evidence type="ECO:0000259" key="12">
    <source>
        <dbReference type="PROSITE" id="PS50835"/>
    </source>
</evidence>
<dbReference type="SUPFAM" id="SSF48726">
    <property type="entry name" value="Immunoglobulin"/>
    <property type="match status" value="1"/>
</dbReference>
<evidence type="ECO:0000313" key="13">
    <source>
        <dbReference type="Ensembl" id="ENSACLP00000042853.1"/>
    </source>
</evidence>
<reference evidence="13" key="3">
    <citation type="submission" date="2025-08" db="UniProtKB">
        <authorList>
            <consortium name="Ensembl"/>
        </authorList>
    </citation>
    <scope>IDENTIFICATION</scope>
</reference>
<dbReference type="Ensembl" id="ENSACLT00000065492.1">
    <property type="protein sequence ID" value="ENSACLP00000042853.1"/>
    <property type="gene ID" value="ENSACLG00000034990.1"/>
</dbReference>
<feature type="compositionally biased region" description="Basic and acidic residues" evidence="10">
    <location>
        <begin position="249"/>
        <end position="266"/>
    </location>
</feature>
<feature type="transmembrane region" description="Helical" evidence="11">
    <location>
        <begin position="213"/>
        <end position="238"/>
    </location>
</feature>
<dbReference type="Proteomes" id="UP000265100">
    <property type="component" value="Chromosome 14"/>
</dbReference>
<evidence type="ECO:0000256" key="6">
    <source>
        <dbReference type="ARBA" id="ARBA00023136"/>
    </source>
</evidence>
<feature type="region of interest" description="Disordered" evidence="10">
    <location>
        <begin position="1"/>
        <end position="35"/>
    </location>
</feature>
<name>A0AAX7SFE9_ASTCA</name>
<dbReference type="Pfam" id="PF07686">
    <property type="entry name" value="V-set"/>
    <property type="match status" value="1"/>
</dbReference>